<dbReference type="PANTHER" id="PTHR13710">
    <property type="entry name" value="DNA HELICASE RECQ FAMILY MEMBER"/>
    <property type="match status" value="1"/>
</dbReference>
<dbReference type="InterPro" id="IPR027417">
    <property type="entry name" value="P-loop_NTPase"/>
</dbReference>
<evidence type="ECO:0000256" key="10">
    <source>
        <dbReference type="ARBA" id="ARBA00034617"/>
    </source>
</evidence>
<feature type="region of interest" description="Disordered" evidence="13">
    <location>
        <begin position="1796"/>
        <end position="1815"/>
    </location>
</feature>
<evidence type="ECO:0000256" key="7">
    <source>
        <dbReference type="ARBA" id="ARBA00023125"/>
    </source>
</evidence>
<feature type="region of interest" description="Disordered" evidence="13">
    <location>
        <begin position="67"/>
        <end position="95"/>
    </location>
</feature>
<dbReference type="Gene3D" id="3.40.50.300">
    <property type="entry name" value="P-loop containing nucleotide triphosphate hydrolases"/>
    <property type="match status" value="2"/>
</dbReference>
<dbReference type="InterPro" id="IPR011545">
    <property type="entry name" value="DEAD/DEAH_box_helicase_dom"/>
</dbReference>
<dbReference type="FunFam" id="1.10.150.80:FF:000026">
    <property type="entry name" value="ATP-dependent DEAD/H DNA helicase recQ, putative"/>
    <property type="match status" value="1"/>
</dbReference>
<feature type="compositionally biased region" description="Low complexity" evidence="13">
    <location>
        <begin position="179"/>
        <end position="198"/>
    </location>
</feature>
<dbReference type="GO" id="GO:0005634">
    <property type="term" value="C:nucleus"/>
    <property type="evidence" value="ECO:0007669"/>
    <property type="project" value="UniProtKB-SubCell"/>
</dbReference>
<evidence type="ECO:0000256" key="13">
    <source>
        <dbReference type="SAM" id="MobiDB-lite"/>
    </source>
</evidence>
<dbReference type="GO" id="GO:0000724">
    <property type="term" value="P:double-strand break repair via homologous recombination"/>
    <property type="evidence" value="ECO:0007669"/>
    <property type="project" value="TreeGrafter"/>
</dbReference>
<comment type="caution">
    <text evidence="16">The sequence shown here is derived from an EMBL/GenBank/DDBJ whole genome shotgun (WGS) entry which is preliminary data.</text>
</comment>
<dbReference type="InterPro" id="IPR036388">
    <property type="entry name" value="WH-like_DNA-bd_sf"/>
</dbReference>
<feature type="compositionally biased region" description="Basic and acidic residues" evidence="13">
    <location>
        <begin position="1804"/>
        <end position="1815"/>
    </location>
</feature>
<keyword evidence="9" id="KW-0539">Nucleus</keyword>
<feature type="compositionally biased region" description="Low complexity" evidence="13">
    <location>
        <begin position="1259"/>
        <end position="1268"/>
    </location>
</feature>
<comment type="catalytic activity">
    <reaction evidence="10">
        <text>Couples ATP hydrolysis with the unwinding of duplex DNA by translocating in the 3'-5' direction.</text>
        <dbReference type="EC" id="5.6.2.4"/>
    </reaction>
</comment>
<evidence type="ECO:0000256" key="5">
    <source>
        <dbReference type="ARBA" id="ARBA00022806"/>
    </source>
</evidence>
<dbReference type="InterPro" id="IPR014001">
    <property type="entry name" value="Helicase_ATP-bd"/>
</dbReference>
<evidence type="ECO:0000256" key="11">
    <source>
        <dbReference type="ARBA" id="ARBA00034808"/>
    </source>
</evidence>
<sequence>MLASPSLLSTSSSTANAGSVNGNGNRGGSGIDGRAARAAPPYRTNESEWISALASAIQCTLEGGVGSSGSGGGGSVARNHANPQQGATQSAAMRAARDTAPPLQEYQAAYQYHSVHHSGLVGESPPPRLYPALGGTLGGGSCSNVKSGNISTGNKILAGASYVSPALSSMHHAKPVAGGPSASLPPLAHAPVPAPGALQQTATTGSSSMPPTAATFSLSSACNPGCGELAAPSASSGAPAVAAALSSSAFPTMPPPTAFIGELVRVSPAAASVPPAPCMTASPLTLQDVKAEMRLVAKQLREAQHNRDDLVLLEDEEHDASEELQQLDVRIAELEQRFAHFRAVQATLLNRPTPASTPPSFSSMSSSLVRSPRTTSVMDFGGAICSSAAASMGTVSHSPGIGSGAAIVGYTSGERRGPLMQSTALAPWPTAPTNGSSTAAGGSGALPPHGDWPTAMNEYSVNRSDKGGCDLAPPGSWASNINGGSTCFSSAECSAPSARKGFSWEAYEQQVDPEALSRDALSRTAHVELPVNPTNQYGDERFPWSRELRRMMREVFGLHDYRFCQLEVMNACMDGRDVFVLLPTGGGKSLCYQLPALMPNPAQVTVVVSPLISLIQDQVYALIANDIPAMALTGQTNDAARRSLFQEWASGHVVHTLVYVTPEYFGRSDHFVGTLQGLADKGLLCRFVIDEAHCVSQWGHDFRPDYRKLSVLKQQFPRTPITALTATATDIVQQDVIKTLALRDAIIFKGSFNRANLKYSVQHVRGKQVIPVVEDLVLHRFSPSSCGIVYCLSRKDCEEMAAALVRRGIKASYYHSEAASKNERQERWTRDELQVICATIAFGMGINKPDVRYVVHAAMPKSIEGYYQESGRAGRDGLPSECVLLSTTTDRQRQERLIHGSKDWRASLTSLHRMLAYTLNDVDCRRRQQLHHFGEQVDVHFCLTQRAAAGSGSGPPLPPLPAASVSSVTQLCDNCASKLAEGWTVKEVNVSSILLDLYTIILRLGAMTSKQLIGVYRGAISEMGRAVEMRMRVKGTPAEYKSGAKHSKVLLDRALLEGMQLGLFEERLDSINDFAVCAFVELGGTPAAQKLHRDIKAGHRVITLRLRGEKARSGKGDASLGTAAVATAELVGEGGGKRRGAVTSTVSGATAKDDMPLVELFDGAHRQAAVGGGRCTRAVAAAPEKKTRKPNTKKGRQGSRYVLDEADGRSDDDEGAISSIEEDSTMSNSMASFLDDESSSMATSSYISSATTPQRDGTGVSSAAASGGQHRPSTTRSQDGVLSTMSEDAQRQLHAQKTSRKRTRGDTSDQRVAVAQRGLGGAASASTPAPASTVSAARLERLKALLQEEMERLVQTLVSQAVGCRSYNVMPKSTILRLTETLAIPGWGSVGDLIDLEGMGKNKVKRYGADILRVYRHFRYLHIGDVEELSAAEVEELRDVRTATRPRNRLGRADASAGELIVANDEREERSGDGDRHASASAPGFVGDMDMEVAAMTGRATHQQAQRPILLDPTTPEKERASVSSAAGTPSRDGVSGMALPVTLGDQPRQRRTMFTFSSTAAAAPAAVPIGGNSRSSPRLSLQSHRQCTAAPPLPPPENSAAEVIRIADSCDQLTCDSSVANTHRNTGTTAAPDVGAALPSHGPHPHPLPVPQFSAPLFPEPPAWKTPATAGAASGTSSSGASMPLLLPHSNPADGSAPPFSPTAPSFASASDLLGGAGLPMAQRPCRQVPQHPSTGMTQVAPCHAVTAGSPSLADTLRGSGQTGVARAAENNELLIGSSPVPTQQQQLRHTHLFHGQSAPRTLSDRGAETDEAQHSGRGVMLLGAEGLTQGPSMQPISAADFGHKELRHAETDVHSVEYLMSLCDDAQFRTPLSGRSSGSATAEGGEPARSTIPAPAHTAVYSTGAATGNTDHSVSRALTRYTAGEKPLGSGSTLSSSCAEESISFSEGPLLQTSTPESVRQLQLQKLFQQRQLQSSKQDDGAAGDGGNGAGCDRQEVFTVEDDSE</sequence>
<dbReference type="SMART" id="SM00487">
    <property type="entry name" value="DEXDc"/>
    <property type="match status" value="1"/>
</dbReference>
<dbReference type="PANTHER" id="PTHR13710:SF153">
    <property type="entry name" value="RECQ-LIKE DNA HELICASE BLM"/>
    <property type="match status" value="1"/>
</dbReference>
<feature type="compositionally biased region" description="Basic and acidic residues" evidence="13">
    <location>
        <begin position="1464"/>
        <end position="1478"/>
    </location>
</feature>
<dbReference type="GO" id="GO:0005737">
    <property type="term" value="C:cytoplasm"/>
    <property type="evidence" value="ECO:0007669"/>
    <property type="project" value="TreeGrafter"/>
</dbReference>
<feature type="region of interest" description="Disordered" evidence="13">
    <location>
        <begin position="1244"/>
        <end position="1311"/>
    </location>
</feature>
<dbReference type="GO" id="GO:0016787">
    <property type="term" value="F:hydrolase activity"/>
    <property type="evidence" value="ECO:0007669"/>
    <property type="project" value="UniProtKB-KW"/>
</dbReference>
<reference evidence="16" key="1">
    <citation type="submission" date="2019-11" db="EMBL/GenBank/DDBJ databases">
        <title>Leishmania tarentolae CDS.</title>
        <authorList>
            <person name="Goto Y."/>
            <person name="Yamagishi J."/>
        </authorList>
    </citation>
    <scope>NUCLEOTIDE SEQUENCE [LARGE SCALE GENOMIC DNA]</scope>
    <source>
        <strain evidence="16">Parrot Tar II</strain>
    </source>
</reference>
<dbReference type="SUPFAM" id="SSF52540">
    <property type="entry name" value="P-loop containing nucleoside triphosphate hydrolases"/>
    <property type="match status" value="1"/>
</dbReference>
<dbReference type="InterPro" id="IPR044876">
    <property type="entry name" value="HRDC_dom_sf"/>
</dbReference>
<feature type="region of interest" description="Disordered" evidence="13">
    <location>
        <begin position="1458"/>
        <end position="1486"/>
    </location>
</feature>
<dbReference type="GO" id="GO:0005524">
    <property type="term" value="F:ATP binding"/>
    <property type="evidence" value="ECO:0007669"/>
    <property type="project" value="UniProtKB-KW"/>
</dbReference>
<feature type="compositionally biased region" description="Polar residues" evidence="13">
    <location>
        <begin position="199"/>
        <end position="214"/>
    </location>
</feature>
<keyword evidence="3" id="KW-0547">Nucleotide-binding</keyword>
<keyword evidence="7" id="KW-0238">DNA-binding</keyword>
<dbReference type="Gene3D" id="1.10.10.10">
    <property type="entry name" value="Winged helix-like DNA-binding domain superfamily/Winged helix DNA-binding domain"/>
    <property type="match status" value="1"/>
</dbReference>
<evidence type="ECO:0000256" key="4">
    <source>
        <dbReference type="ARBA" id="ARBA00022801"/>
    </source>
</evidence>
<protein>
    <recommendedName>
        <fullName evidence="11">DNA 3'-5' helicase</fullName>
        <ecNumber evidence="11">5.6.2.4</ecNumber>
    </recommendedName>
</protein>
<evidence type="ECO:0000259" key="14">
    <source>
        <dbReference type="PROSITE" id="PS51192"/>
    </source>
</evidence>
<evidence type="ECO:0000256" key="3">
    <source>
        <dbReference type="ARBA" id="ARBA00022741"/>
    </source>
</evidence>
<keyword evidence="17" id="KW-1185">Reference proteome</keyword>
<dbReference type="SMART" id="SM00490">
    <property type="entry name" value="HELICc"/>
    <property type="match status" value="1"/>
</dbReference>
<feature type="region of interest" description="Disordered" evidence="13">
    <location>
        <begin position="1"/>
        <end position="42"/>
    </location>
</feature>
<dbReference type="VEuPathDB" id="TriTrypDB:LtaPh_2416600"/>
<dbReference type="PROSITE" id="PS51194">
    <property type="entry name" value="HELICASE_CTER"/>
    <property type="match status" value="1"/>
</dbReference>
<feature type="compositionally biased region" description="Low complexity" evidence="13">
    <location>
        <begin position="1"/>
        <end position="23"/>
    </location>
</feature>
<dbReference type="InterPro" id="IPR032284">
    <property type="entry name" value="RecQ_Zn-bd"/>
</dbReference>
<dbReference type="EC" id="5.6.2.4" evidence="11"/>
<dbReference type="InterPro" id="IPR001650">
    <property type="entry name" value="Helicase_C-like"/>
</dbReference>
<dbReference type="GO" id="GO:0009378">
    <property type="term" value="F:four-way junction helicase activity"/>
    <property type="evidence" value="ECO:0007669"/>
    <property type="project" value="TreeGrafter"/>
</dbReference>
<feature type="region of interest" description="Disordered" evidence="13">
    <location>
        <begin position="1875"/>
        <end position="1896"/>
    </location>
</feature>
<dbReference type="PROSITE" id="PS51192">
    <property type="entry name" value="HELICASE_ATP_BIND_1"/>
    <property type="match status" value="1"/>
</dbReference>
<feature type="compositionally biased region" description="Basic residues" evidence="13">
    <location>
        <begin position="1186"/>
        <end position="1197"/>
    </location>
</feature>
<keyword evidence="6" id="KW-0067">ATP-binding</keyword>
<feature type="region of interest" description="Disordered" evidence="13">
    <location>
        <begin position="1971"/>
        <end position="2007"/>
    </location>
</feature>
<dbReference type="NCBIfam" id="TIGR00614">
    <property type="entry name" value="recQ_fam"/>
    <property type="match status" value="1"/>
</dbReference>
<gene>
    <name evidence="16" type="ORF">LtaPh_2416600</name>
</gene>
<dbReference type="InterPro" id="IPR004589">
    <property type="entry name" value="DNA_helicase_ATP-dep_RecQ"/>
</dbReference>
<dbReference type="Pfam" id="PF00271">
    <property type="entry name" value="Helicase_C"/>
    <property type="match status" value="1"/>
</dbReference>
<evidence type="ECO:0000256" key="2">
    <source>
        <dbReference type="ARBA" id="ARBA00005446"/>
    </source>
</evidence>
<dbReference type="GO" id="GO:0005694">
    <property type="term" value="C:chromosome"/>
    <property type="evidence" value="ECO:0007669"/>
    <property type="project" value="TreeGrafter"/>
</dbReference>
<feature type="compositionally biased region" description="Polar residues" evidence="13">
    <location>
        <begin position="81"/>
        <end position="91"/>
    </location>
</feature>
<keyword evidence="8" id="KW-0413">Isomerase</keyword>
<feature type="domain" description="Helicase ATP-binding" evidence="14">
    <location>
        <begin position="569"/>
        <end position="746"/>
    </location>
</feature>
<dbReference type="Pfam" id="PF16124">
    <property type="entry name" value="RecQ_Zn_bind"/>
    <property type="match status" value="1"/>
</dbReference>
<dbReference type="OrthoDB" id="10261556at2759"/>
<dbReference type="Proteomes" id="UP000419144">
    <property type="component" value="Unassembled WGS sequence"/>
</dbReference>
<feature type="compositionally biased region" description="Acidic residues" evidence="13">
    <location>
        <begin position="1210"/>
        <end position="1224"/>
    </location>
</feature>
<evidence type="ECO:0000256" key="12">
    <source>
        <dbReference type="SAM" id="Coils"/>
    </source>
</evidence>
<dbReference type="CDD" id="cd18794">
    <property type="entry name" value="SF2_C_RecQ"/>
    <property type="match status" value="1"/>
</dbReference>
<feature type="domain" description="Helicase C-terminal" evidence="15">
    <location>
        <begin position="772"/>
        <end position="923"/>
    </location>
</feature>
<dbReference type="FunFam" id="1.10.10.10:FF:000958">
    <property type="entry name" value="ATP-dependent DEAD/H DNA helicase recQ, putative"/>
    <property type="match status" value="1"/>
</dbReference>
<dbReference type="GO" id="GO:0043138">
    <property type="term" value="F:3'-5' DNA helicase activity"/>
    <property type="evidence" value="ECO:0007669"/>
    <property type="project" value="UniProtKB-EC"/>
</dbReference>
<proteinExistence type="inferred from homology"/>
<evidence type="ECO:0000259" key="15">
    <source>
        <dbReference type="PROSITE" id="PS51194"/>
    </source>
</evidence>
<feature type="compositionally biased region" description="Low complexity" evidence="13">
    <location>
        <begin position="431"/>
        <end position="448"/>
    </location>
</feature>
<feature type="region of interest" description="Disordered" evidence="13">
    <location>
        <begin position="171"/>
        <end position="214"/>
    </location>
</feature>
<feature type="region of interest" description="Disordered" evidence="13">
    <location>
        <begin position="428"/>
        <end position="455"/>
    </location>
</feature>
<evidence type="ECO:0000256" key="8">
    <source>
        <dbReference type="ARBA" id="ARBA00023235"/>
    </source>
</evidence>
<dbReference type="Gene3D" id="1.10.150.80">
    <property type="entry name" value="HRDC domain"/>
    <property type="match status" value="1"/>
</dbReference>
<feature type="coiled-coil region" evidence="12">
    <location>
        <begin position="286"/>
        <end position="344"/>
    </location>
</feature>
<feature type="compositionally biased region" description="Low complexity" evidence="13">
    <location>
        <begin position="1669"/>
        <end position="1683"/>
    </location>
</feature>
<feature type="region of interest" description="Disordered" evidence="13">
    <location>
        <begin position="1498"/>
        <end position="1542"/>
    </location>
</feature>
<feature type="region of interest" description="Disordered" evidence="13">
    <location>
        <begin position="1179"/>
        <end position="1228"/>
    </location>
</feature>
<dbReference type="Pfam" id="PF00270">
    <property type="entry name" value="DEAD"/>
    <property type="match status" value="1"/>
</dbReference>
<dbReference type="GO" id="GO:0003677">
    <property type="term" value="F:DNA binding"/>
    <property type="evidence" value="ECO:0007669"/>
    <property type="project" value="UniProtKB-KW"/>
</dbReference>
<evidence type="ECO:0000313" key="17">
    <source>
        <dbReference type="Proteomes" id="UP000419144"/>
    </source>
</evidence>
<feature type="compositionally biased region" description="Polar residues" evidence="13">
    <location>
        <begin position="1271"/>
        <end position="1287"/>
    </location>
</feature>
<evidence type="ECO:0000256" key="6">
    <source>
        <dbReference type="ARBA" id="ARBA00022840"/>
    </source>
</evidence>
<keyword evidence="12" id="KW-0175">Coiled coil</keyword>
<dbReference type="CDD" id="cd17920">
    <property type="entry name" value="DEXHc_RecQ"/>
    <property type="match status" value="1"/>
</dbReference>
<dbReference type="FunFam" id="3.40.50.300:FF:000296">
    <property type="entry name" value="ATP-dependent DNA helicase RecQ"/>
    <property type="match status" value="1"/>
</dbReference>
<evidence type="ECO:0000256" key="9">
    <source>
        <dbReference type="ARBA" id="ARBA00023242"/>
    </source>
</evidence>
<comment type="subcellular location">
    <subcellularLocation>
        <location evidence="1">Nucleus</location>
    </subcellularLocation>
</comment>
<accession>A0A640KIG4</accession>
<comment type="similarity">
    <text evidence="2">Belongs to the helicase family. RecQ subfamily.</text>
</comment>
<keyword evidence="4" id="KW-0378">Hydrolase</keyword>
<feature type="region of interest" description="Disordered" evidence="13">
    <location>
        <begin position="1622"/>
        <end position="1739"/>
    </location>
</feature>
<name>A0A640KIG4_LEITA</name>
<organism evidence="16 17">
    <name type="scientific">Leishmania tarentolae</name>
    <name type="common">Sauroleishmania tarentolae</name>
    <dbReference type="NCBI Taxonomy" id="5689"/>
    <lineage>
        <taxon>Eukaryota</taxon>
        <taxon>Discoba</taxon>
        <taxon>Euglenozoa</taxon>
        <taxon>Kinetoplastea</taxon>
        <taxon>Metakinetoplastina</taxon>
        <taxon>Trypanosomatida</taxon>
        <taxon>Trypanosomatidae</taxon>
        <taxon>Leishmaniinae</taxon>
        <taxon>Leishmania</taxon>
        <taxon>lizard Leishmania</taxon>
    </lineage>
</organism>
<evidence type="ECO:0000256" key="1">
    <source>
        <dbReference type="ARBA" id="ARBA00004123"/>
    </source>
</evidence>
<dbReference type="EMBL" id="BLBS01000031">
    <property type="protein sequence ID" value="GET89001.1"/>
    <property type="molecule type" value="Genomic_DNA"/>
</dbReference>
<keyword evidence="5 16" id="KW-0347">Helicase</keyword>
<evidence type="ECO:0000313" key="16">
    <source>
        <dbReference type="EMBL" id="GET89001.1"/>
    </source>
</evidence>